<feature type="domain" description="Isochorismatase-like" evidence="2">
    <location>
        <begin position="33"/>
        <end position="176"/>
    </location>
</feature>
<organism evidence="3 4">
    <name type="scientific">Tenacibaculum gallaicum</name>
    <dbReference type="NCBI Taxonomy" id="561505"/>
    <lineage>
        <taxon>Bacteria</taxon>
        <taxon>Pseudomonadati</taxon>
        <taxon>Bacteroidota</taxon>
        <taxon>Flavobacteriia</taxon>
        <taxon>Flavobacteriales</taxon>
        <taxon>Flavobacteriaceae</taxon>
        <taxon>Tenacibaculum</taxon>
    </lineage>
</organism>
<name>A0A3E0I2D3_9FLAO</name>
<dbReference type="InterPro" id="IPR050272">
    <property type="entry name" value="Isochorismatase-like_hydrls"/>
</dbReference>
<dbReference type="GO" id="GO:0016787">
    <property type="term" value="F:hydrolase activity"/>
    <property type="evidence" value="ECO:0007669"/>
    <property type="project" value="UniProtKB-KW"/>
</dbReference>
<dbReference type="Proteomes" id="UP000256884">
    <property type="component" value="Unassembled WGS sequence"/>
</dbReference>
<gene>
    <name evidence="3" type="ORF">C7448_10367</name>
</gene>
<dbReference type="PANTHER" id="PTHR43540:SF1">
    <property type="entry name" value="ISOCHORISMATASE HYDROLASE"/>
    <property type="match status" value="1"/>
</dbReference>
<dbReference type="PANTHER" id="PTHR43540">
    <property type="entry name" value="PEROXYUREIDOACRYLATE/UREIDOACRYLATE AMIDOHYDROLASE-RELATED"/>
    <property type="match status" value="1"/>
</dbReference>
<evidence type="ECO:0000256" key="1">
    <source>
        <dbReference type="ARBA" id="ARBA00022801"/>
    </source>
</evidence>
<keyword evidence="4" id="KW-1185">Reference proteome</keyword>
<dbReference type="CDD" id="cd01014">
    <property type="entry name" value="nicotinamidase_related"/>
    <property type="match status" value="1"/>
</dbReference>
<accession>A0A3E0I2D3</accession>
<dbReference type="InterPro" id="IPR000868">
    <property type="entry name" value="Isochorismatase-like_dom"/>
</dbReference>
<dbReference type="InterPro" id="IPR036380">
    <property type="entry name" value="Isochorismatase-like_sf"/>
</dbReference>
<evidence type="ECO:0000259" key="2">
    <source>
        <dbReference type="Pfam" id="PF00857"/>
    </source>
</evidence>
<keyword evidence="1" id="KW-0378">Hydrolase</keyword>
<evidence type="ECO:0000313" key="3">
    <source>
        <dbReference type="EMBL" id="REH52335.1"/>
    </source>
</evidence>
<proteinExistence type="predicted"/>
<protein>
    <submittedName>
        <fullName evidence="3">Nicotinamidase-related amidase</fullName>
    </submittedName>
</protein>
<dbReference type="SUPFAM" id="SSF52499">
    <property type="entry name" value="Isochorismatase-like hydrolases"/>
    <property type="match status" value="1"/>
</dbReference>
<reference evidence="3 4" key="1">
    <citation type="submission" date="2018-08" db="EMBL/GenBank/DDBJ databases">
        <title>Genomic Encyclopedia of Type Strains, Phase IV (KMG-IV): sequencing the most valuable type-strain genomes for metagenomic binning, comparative biology and taxonomic classification.</title>
        <authorList>
            <person name="Goeker M."/>
        </authorList>
    </citation>
    <scope>NUCLEOTIDE SEQUENCE [LARGE SCALE GENOMIC DNA]</scope>
    <source>
        <strain evidence="3 4">DSM 18841</strain>
    </source>
</reference>
<sequence length="213" mass="24120">MSNAKQMKRILTLVVLTIFTVNLQAQKKENTKTALILIDIQNDYFPNGKMELSQPEKASLNAKKVLNEFRSKKLPVIHIQHKSTRSGSSFFIPKTQGVEIHKNVKPIDGENIITKHFPNSFRETELLKILNEIRVEKLVICGMMTHMCVDATTRAAKDFGFECIVIGDACATKDLEVNGENVKASEVQKSFLAALDYYYSDVLTTENFLKNHK</sequence>
<evidence type="ECO:0000313" key="4">
    <source>
        <dbReference type="Proteomes" id="UP000256884"/>
    </source>
</evidence>
<dbReference type="Gene3D" id="3.40.50.850">
    <property type="entry name" value="Isochorismatase-like"/>
    <property type="match status" value="1"/>
</dbReference>
<dbReference type="AlphaFoldDB" id="A0A3E0I2D3"/>
<comment type="caution">
    <text evidence="3">The sequence shown here is derived from an EMBL/GenBank/DDBJ whole genome shotgun (WGS) entry which is preliminary data.</text>
</comment>
<dbReference type="Pfam" id="PF00857">
    <property type="entry name" value="Isochorismatase"/>
    <property type="match status" value="1"/>
</dbReference>
<dbReference type="EMBL" id="QUNS01000003">
    <property type="protein sequence ID" value="REH52335.1"/>
    <property type="molecule type" value="Genomic_DNA"/>
</dbReference>